<evidence type="ECO:0000256" key="3">
    <source>
        <dbReference type="PROSITE-ProRule" id="PRU00708"/>
    </source>
</evidence>
<accession>A0AA88U2I6</accession>
<dbReference type="Gene3D" id="1.25.40.10">
    <property type="entry name" value="Tetratricopeptide repeat domain"/>
    <property type="match status" value="3"/>
</dbReference>
<feature type="repeat" description="PPR" evidence="3">
    <location>
        <begin position="157"/>
        <end position="192"/>
    </location>
</feature>
<dbReference type="InterPro" id="IPR002885">
    <property type="entry name" value="PPR_rpt"/>
</dbReference>
<reference evidence="4" key="1">
    <citation type="submission" date="2022-12" db="EMBL/GenBank/DDBJ databases">
        <title>Draft genome assemblies for two species of Escallonia (Escalloniales).</title>
        <authorList>
            <person name="Chanderbali A."/>
            <person name="Dervinis C."/>
            <person name="Anghel I."/>
            <person name="Soltis D."/>
            <person name="Soltis P."/>
            <person name="Zapata F."/>
        </authorList>
    </citation>
    <scope>NUCLEOTIDE SEQUENCE</scope>
    <source>
        <strain evidence="4">UCBG92.1500</strain>
        <tissue evidence="4">Leaf</tissue>
    </source>
</reference>
<keyword evidence="2" id="KW-0677">Repeat</keyword>
<evidence type="ECO:0000313" key="5">
    <source>
        <dbReference type="Proteomes" id="UP001187471"/>
    </source>
</evidence>
<dbReference type="AlphaFoldDB" id="A0AA88U2I6"/>
<dbReference type="PANTHER" id="PTHR47934:SF27">
    <property type="entry name" value="PENTATRICOPEPTIDE REPEAT PROTEIN-RELATED"/>
    <property type="match status" value="1"/>
</dbReference>
<dbReference type="EMBL" id="JAVXUO010002974">
    <property type="protein sequence ID" value="KAK2967935.1"/>
    <property type="molecule type" value="Genomic_DNA"/>
</dbReference>
<name>A0AA88U2I6_9ASTE</name>
<feature type="repeat" description="PPR" evidence="3">
    <location>
        <begin position="222"/>
        <end position="256"/>
    </location>
</feature>
<feature type="repeat" description="PPR" evidence="3">
    <location>
        <begin position="293"/>
        <end position="327"/>
    </location>
</feature>
<evidence type="ECO:0000256" key="2">
    <source>
        <dbReference type="ARBA" id="ARBA00022737"/>
    </source>
</evidence>
<feature type="repeat" description="PPR" evidence="3">
    <location>
        <begin position="328"/>
        <end position="356"/>
    </location>
</feature>
<keyword evidence="5" id="KW-1185">Reference proteome</keyword>
<dbReference type="GO" id="GO:0006396">
    <property type="term" value="P:RNA processing"/>
    <property type="evidence" value="ECO:0007669"/>
    <property type="project" value="TreeGrafter"/>
</dbReference>
<organism evidence="4 5">
    <name type="scientific">Escallonia rubra</name>
    <dbReference type="NCBI Taxonomy" id="112253"/>
    <lineage>
        <taxon>Eukaryota</taxon>
        <taxon>Viridiplantae</taxon>
        <taxon>Streptophyta</taxon>
        <taxon>Embryophyta</taxon>
        <taxon>Tracheophyta</taxon>
        <taxon>Spermatophyta</taxon>
        <taxon>Magnoliopsida</taxon>
        <taxon>eudicotyledons</taxon>
        <taxon>Gunneridae</taxon>
        <taxon>Pentapetalae</taxon>
        <taxon>asterids</taxon>
        <taxon>campanulids</taxon>
        <taxon>Escalloniales</taxon>
        <taxon>Escalloniaceae</taxon>
        <taxon>Escallonia</taxon>
    </lineage>
</organism>
<dbReference type="GO" id="GO:0003729">
    <property type="term" value="F:mRNA binding"/>
    <property type="evidence" value="ECO:0007669"/>
    <property type="project" value="TreeGrafter"/>
</dbReference>
<comment type="similarity">
    <text evidence="1">Belongs to the PPR family. P subfamily.</text>
</comment>
<sequence length="356" mass="39933">MKMKLNAVAAATAAAALARRPPLPHSHGSLLLLHLLPPPLLQFFSFRFHSTMASNPQSHRIDFNNIKKLEHALFLFDEMLRMRPLPSTIQFTQLLTAVTKMKHYSDSIYLYKEIGALGIPLDEYTMNIAINCFCHLNAVNCGFAILGSFFRRGILPNVATFSTLLKGLVLEDRVPEAVELFLKLMRKRVCEPNEVMYGTIDRVVDDALTLFSEMIEKCVLPNVITYNSLVHGLCNNGRLDEAIRLLREMGIRKISPTAHTFTTVVDALCKEGMAEVAEGVVLQIMRQRGVDPDVATYSSLIDGYCMHGQMDEAGRIFDSMIDLGLVPDVITYNVLINGYCKSLKMDEAMHLLRELP</sequence>
<evidence type="ECO:0000256" key="1">
    <source>
        <dbReference type="ARBA" id="ARBA00007626"/>
    </source>
</evidence>
<dbReference type="GO" id="GO:0005739">
    <property type="term" value="C:mitochondrion"/>
    <property type="evidence" value="ECO:0007669"/>
    <property type="project" value="TreeGrafter"/>
</dbReference>
<dbReference type="GO" id="GO:0007005">
    <property type="term" value="P:mitochondrion organization"/>
    <property type="evidence" value="ECO:0007669"/>
    <property type="project" value="TreeGrafter"/>
</dbReference>
<dbReference type="Proteomes" id="UP001187471">
    <property type="component" value="Unassembled WGS sequence"/>
</dbReference>
<dbReference type="Pfam" id="PF13812">
    <property type="entry name" value="PPR_3"/>
    <property type="match status" value="1"/>
</dbReference>
<dbReference type="Pfam" id="PF13041">
    <property type="entry name" value="PPR_2"/>
    <property type="match status" value="2"/>
</dbReference>
<dbReference type="NCBIfam" id="TIGR00756">
    <property type="entry name" value="PPR"/>
    <property type="match status" value="5"/>
</dbReference>
<protein>
    <recommendedName>
        <fullName evidence="6">Pentatricopeptide repeat-containing protein</fullName>
    </recommendedName>
</protein>
<dbReference type="PANTHER" id="PTHR47934">
    <property type="entry name" value="PENTATRICOPEPTIDE REPEAT-CONTAINING PROTEIN PET309, MITOCHONDRIAL"/>
    <property type="match status" value="1"/>
</dbReference>
<evidence type="ECO:0008006" key="6">
    <source>
        <dbReference type="Google" id="ProtNLM"/>
    </source>
</evidence>
<dbReference type="InterPro" id="IPR051114">
    <property type="entry name" value="Mito_RNA_Proc_CCM1"/>
</dbReference>
<proteinExistence type="inferred from homology"/>
<feature type="repeat" description="PPR" evidence="3">
    <location>
        <begin position="257"/>
        <end position="292"/>
    </location>
</feature>
<dbReference type="InterPro" id="IPR011990">
    <property type="entry name" value="TPR-like_helical_dom_sf"/>
</dbReference>
<gene>
    <name evidence="4" type="ORF">RJ640_010545</name>
</gene>
<comment type="caution">
    <text evidence="4">The sequence shown here is derived from an EMBL/GenBank/DDBJ whole genome shotgun (WGS) entry which is preliminary data.</text>
</comment>
<evidence type="ECO:0000313" key="4">
    <source>
        <dbReference type="EMBL" id="KAK2967935.1"/>
    </source>
</evidence>
<dbReference type="PROSITE" id="PS51375">
    <property type="entry name" value="PPR"/>
    <property type="match status" value="5"/>
</dbReference>